<reference evidence="11" key="1">
    <citation type="submission" date="2017-02" db="EMBL/GenBank/DDBJ databases">
        <authorList>
            <person name="Varghese N."/>
            <person name="Submissions S."/>
        </authorList>
    </citation>
    <scope>NUCLEOTIDE SEQUENCE [LARGE SCALE GENOMIC DNA]</scope>
    <source>
        <strain evidence="11">ATCC BAA-1030</strain>
    </source>
</reference>
<evidence type="ECO:0000313" key="11">
    <source>
        <dbReference type="Proteomes" id="UP000190328"/>
    </source>
</evidence>
<dbReference type="NCBIfam" id="TIGR01297">
    <property type="entry name" value="CDF"/>
    <property type="match status" value="1"/>
</dbReference>
<proteinExistence type="inferred from homology"/>
<evidence type="ECO:0000256" key="3">
    <source>
        <dbReference type="ARBA" id="ARBA00022448"/>
    </source>
</evidence>
<keyword evidence="6 7" id="KW-0472">Membrane</keyword>
<dbReference type="OrthoDB" id="9806522at2"/>
<dbReference type="AlphaFoldDB" id="A0A1T4QT96"/>
<dbReference type="Proteomes" id="UP000190328">
    <property type="component" value="Unassembled WGS sequence"/>
</dbReference>
<dbReference type="PANTHER" id="PTHR43840">
    <property type="entry name" value="MITOCHONDRIAL METAL TRANSPORTER 1-RELATED"/>
    <property type="match status" value="1"/>
</dbReference>
<evidence type="ECO:0000256" key="4">
    <source>
        <dbReference type="ARBA" id="ARBA00022692"/>
    </source>
</evidence>
<dbReference type="GO" id="GO:0008324">
    <property type="term" value="F:monoatomic cation transmembrane transporter activity"/>
    <property type="evidence" value="ECO:0007669"/>
    <property type="project" value="InterPro"/>
</dbReference>
<dbReference type="GO" id="GO:0016020">
    <property type="term" value="C:membrane"/>
    <property type="evidence" value="ECO:0007669"/>
    <property type="project" value="UniProtKB-SubCell"/>
</dbReference>
<dbReference type="Gene3D" id="3.30.70.1350">
    <property type="entry name" value="Cation efflux protein, cytoplasmic domain"/>
    <property type="match status" value="1"/>
</dbReference>
<feature type="domain" description="Cation efflux protein transmembrane" evidence="8">
    <location>
        <begin position="17"/>
        <end position="209"/>
    </location>
</feature>
<feature type="domain" description="Cation efflux protein cytoplasmic" evidence="9">
    <location>
        <begin position="214"/>
        <end position="290"/>
    </location>
</feature>
<dbReference type="EMBL" id="FUXI01000033">
    <property type="protein sequence ID" value="SKA06711.1"/>
    <property type="molecule type" value="Genomic_DNA"/>
</dbReference>
<sequence length="301" mass="33351">MENKRYKELQAAEKGAIISISAYLLLTAGKIVIGNWGHSNALTADGLNNFTDILASCAVLIGLRIARRPADKDHAYGHWKIETVASMVTSFIMLMVGLEVFVTAVEKIVNKTYEKPDPLAACVGIFSAIIMLGVYKYNAKLAKEVNSHALLAAAKDNLSDAFTSIGTSLAIVVSLLPNAQLFDILTSIVIAFLILKTALEIFKESAFSLSDGFDEELLETYETFLLEINGVERVRAIRGRQYGANIFLDVVVEMDPTLTVLQSHYITEIIEERLQKELGVFDTDVHVEPFLNYTQEKEQRI</sequence>
<comment type="similarity">
    <text evidence="2">Belongs to the cation diffusion facilitator (CDF) transporter (TC 2.A.4) family.</text>
</comment>
<evidence type="ECO:0000256" key="1">
    <source>
        <dbReference type="ARBA" id="ARBA00004141"/>
    </source>
</evidence>
<feature type="transmembrane region" description="Helical" evidence="7">
    <location>
        <begin position="20"/>
        <end position="38"/>
    </location>
</feature>
<keyword evidence="11" id="KW-1185">Reference proteome</keyword>
<feature type="transmembrane region" description="Helical" evidence="7">
    <location>
        <begin position="50"/>
        <end position="67"/>
    </location>
</feature>
<dbReference type="FunFam" id="1.20.1510.10:FF:000006">
    <property type="entry name" value="Divalent cation efflux transporter"/>
    <property type="match status" value="1"/>
</dbReference>
<keyword evidence="3" id="KW-0813">Transport</keyword>
<dbReference type="Pfam" id="PF16916">
    <property type="entry name" value="ZT_dimer"/>
    <property type="match status" value="1"/>
</dbReference>
<dbReference type="InterPro" id="IPR027470">
    <property type="entry name" value="Cation_efflux_CTD"/>
</dbReference>
<name>A0A1T4QT96_9ENTE</name>
<dbReference type="PANTHER" id="PTHR43840:SF50">
    <property type="entry name" value="MANGANESE EFFLUX SYSTEM PROTEIN MNES"/>
    <property type="match status" value="1"/>
</dbReference>
<accession>A0A1T4QT96</accession>
<keyword evidence="5 7" id="KW-1133">Transmembrane helix</keyword>
<evidence type="ECO:0000256" key="6">
    <source>
        <dbReference type="ARBA" id="ARBA00023136"/>
    </source>
</evidence>
<dbReference type="InterPro" id="IPR058533">
    <property type="entry name" value="Cation_efflux_TM"/>
</dbReference>
<dbReference type="Pfam" id="PF01545">
    <property type="entry name" value="Cation_efflux"/>
    <property type="match status" value="1"/>
</dbReference>
<protein>
    <submittedName>
        <fullName evidence="10">Cation diffusion facilitator family transporter</fullName>
    </submittedName>
</protein>
<feature type="transmembrane region" description="Helical" evidence="7">
    <location>
        <begin position="79"/>
        <end position="98"/>
    </location>
</feature>
<dbReference type="InterPro" id="IPR036837">
    <property type="entry name" value="Cation_efflux_CTD_sf"/>
</dbReference>
<evidence type="ECO:0000256" key="2">
    <source>
        <dbReference type="ARBA" id="ARBA00008114"/>
    </source>
</evidence>
<dbReference type="RefSeq" id="WP_078808202.1">
    <property type="nucleotide sequence ID" value="NZ_FUXI01000033.1"/>
</dbReference>
<evidence type="ECO:0000313" key="10">
    <source>
        <dbReference type="EMBL" id="SKA06711.1"/>
    </source>
</evidence>
<dbReference type="STRING" id="263852.SAMN02745116_02300"/>
<feature type="transmembrane region" description="Helical" evidence="7">
    <location>
        <begin position="118"/>
        <end position="137"/>
    </location>
</feature>
<gene>
    <name evidence="10" type="ORF">SAMN02745116_02300</name>
</gene>
<dbReference type="InterPro" id="IPR050291">
    <property type="entry name" value="CDF_Transporter"/>
</dbReference>
<evidence type="ECO:0000256" key="5">
    <source>
        <dbReference type="ARBA" id="ARBA00022989"/>
    </source>
</evidence>
<dbReference type="SUPFAM" id="SSF160240">
    <property type="entry name" value="Cation efflux protein cytoplasmic domain-like"/>
    <property type="match status" value="1"/>
</dbReference>
<dbReference type="SUPFAM" id="SSF161111">
    <property type="entry name" value="Cation efflux protein transmembrane domain-like"/>
    <property type="match status" value="1"/>
</dbReference>
<dbReference type="InterPro" id="IPR002524">
    <property type="entry name" value="Cation_efflux"/>
</dbReference>
<dbReference type="Gene3D" id="1.20.1510.10">
    <property type="entry name" value="Cation efflux protein transmembrane domain"/>
    <property type="match status" value="1"/>
</dbReference>
<comment type="subcellular location">
    <subcellularLocation>
        <location evidence="1">Membrane</location>
        <topology evidence="1">Multi-pass membrane protein</topology>
    </subcellularLocation>
</comment>
<dbReference type="InterPro" id="IPR027469">
    <property type="entry name" value="Cation_efflux_TMD_sf"/>
</dbReference>
<keyword evidence="4 7" id="KW-0812">Transmembrane</keyword>
<evidence type="ECO:0000259" key="8">
    <source>
        <dbReference type="Pfam" id="PF01545"/>
    </source>
</evidence>
<organism evidence="10 11">
    <name type="scientific">Pilibacter termitis</name>
    <dbReference type="NCBI Taxonomy" id="263852"/>
    <lineage>
        <taxon>Bacteria</taxon>
        <taxon>Bacillati</taxon>
        <taxon>Bacillota</taxon>
        <taxon>Bacilli</taxon>
        <taxon>Lactobacillales</taxon>
        <taxon>Enterococcaceae</taxon>
        <taxon>Pilibacter</taxon>
    </lineage>
</organism>
<evidence type="ECO:0000256" key="7">
    <source>
        <dbReference type="SAM" id="Phobius"/>
    </source>
</evidence>
<evidence type="ECO:0000259" key="9">
    <source>
        <dbReference type="Pfam" id="PF16916"/>
    </source>
</evidence>
<feature type="transmembrane region" description="Helical" evidence="7">
    <location>
        <begin position="182"/>
        <end position="199"/>
    </location>
</feature>